<feature type="compositionally biased region" description="Basic residues" evidence="1">
    <location>
        <begin position="13"/>
        <end position="24"/>
    </location>
</feature>
<evidence type="ECO:0000256" key="1">
    <source>
        <dbReference type="SAM" id="MobiDB-lite"/>
    </source>
</evidence>
<evidence type="ECO:0000313" key="3">
    <source>
        <dbReference type="Proteomes" id="UP000179243"/>
    </source>
</evidence>
<protein>
    <recommendedName>
        <fullName evidence="4">POTRA domain-containing protein</fullName>
    </recommendedName>
</protein>
<evidence type="ECO:0008006" key="4">
    <source>
        <dbReference type="Google" id="ProtNLM"/>
    </source>
</evidence>
<comment type="caution">
    <text evidence="2">The sequence shown here is derived from an EMBL/GenBank/DDBJ whole genome shotgun (WGS) entry which is preliminary data.</text>
</comment>
<feature type="region of interest" description="Disordered" evidence="1">
    <location>
        <begin position="1"/>
        <end position="24"/>
    </location>
</feature>
<gene>
    <name evidence="2" type="ORF">A2519_14420</name>
</gene>
<accession>A0A1F7FAC2</accession>
<organism evidence="2 3">
    <name type="scientific">Candidatus Raymondbacteria bacterium RIFOXYD12_FULL_49_13</name>
    <dbReference type="NCBI Taxonomy" id="1817890"/>
    <lineage>
        <taxon>Bacteria</taxon>
        <taxon>Raymondiibacteriota</taxon>
    </lineage>
</organism>
<sequence>MRIYSPKKPALSPRKKSHSRKPRLRTMVSRNIGAVKRRASRAAQRPRPGMMRVFLALLIIGSAGWYVHSSGTLSAVERTVDRMFMVREISVEGVSGAYRESIMAVAKPEIGRDFTPERKAVLLKSLARIPGLRNIEVAKSGAHTLRVTVREREPVALAMFDSLCGIDCEAVVMPLTKNTHYNVPLISGLGHTAAPGDTVDDARGAIAALNMAQTTQPAIYAALSEINIFGQKNLRLIFSDRKCTAELGPDNLALQFKNLATVLTQQNAPDKGTIVMKYHTIAFLKEEQ</sequence>
<dbReference type="AlphaFoldDB" id="A0A1F7FAC2"/>
<proteinExistence type="predicted"/>
<evidence type="ECO:0000313" key="2">
    <source>
        <dbReference type="EMBL" id="OGK03548.1"/>
    </source>
</evidence>
<dbReference type="EMBL" id="MFYX01000087">
    <property type="protein sequence ID" value="OGK03548.1"/>
    <property type="molecule type" value="Genomic_DNA"/>
</dbReference>
<name>A0A1F7FAC2_UNCRA</name>
<reference evidence="2 3" key="1">
    <citation type="journal article" date="2016" name="Nat. Commun.">
        <title>Thousands of microbial genomes shed light on interconnected biogeochemical processes in an aquifer system.</title>
        <authorList>
            <person name="Anantharaman K."/>
            <person name="Brown C.T."/>
            <person name="Hug L.A."/>
            <person name="Sharon I."/>
            <person name="Castelle C.J."/>
            <person name="Probst A.J."/>
            <person name="Thomas B.C."/>
            <person name="Singh A."/>
            <person name="Wilkins M.J."/>
            <person name="Karaoz U."/>
            <person name="Brodie E.L."/>
            <person name="Williams K.H."/>
            <person name="Hubbard S.S."/>
            <person name="Banfield J.F."/>
        </authorList>
    </citation>
    <scope>NUCLEOTIDE SEQUENCE [LARGE SCALE GENOMIC DNA]</scope>
</reference>
<dbReference type="Proteomes" id="UP000179243">
    <property type="component" value="Unassembled WGS sequence"/>
</dbReference>